<dbReference type="AlphaFoldDB" id="A0AA94F3V4"/>
<accession>A0AA94F3V4</accession>
<sequence length="263" mass="30974">MKKLLCITLLLSNIFTFTQSSKITVSLINSKLIEAEEYIGEDNTGFLYFIKDNTLFKIKDSEKYQYKNITLGKISKVDLQNPLKILIFFENFNTIIALDNQFNEVLKSDFNNINNTITLQAIGISSLNNYWLFNQNNQQLLRYNYTTNTTQTIGVIFEKPIKNYFSTYNLFFWIDTENNFYQCNIFGKKTFLSKLPEYDKISISDEKIILYQINKKLFLFDIKQQKTIPIENIQNSFISFYYKNQKLAIFTAQGITNYKIILP</sequence>
<dbReference type="KEGG" id="fcv:AWN65_11665"/>
<reference evidence="1" key="1">
    <citation type="submission" date="2018-12" db="EMBL/GenBank/DDBJ databases">
        <title>Draft genome sequence of Flaovobacterium columnare BGFS27 isolated from channel catfish in Alabama.</title>
        <authorList>
            <person name="Cai W."/>
            <person name="Arias C."/>
        </authorList>
    </citation>
    <scope>NUCLEOTIDE SEQUENCE [LARGE SCALE GENOMIC DNA]</scope>
    <source>
        <strain evidence="1">BGFS27</strain>
    </source>
</reference>
<gene>
    <name evidence="1" type="ORF">EJB19_10140</name>
</gene>
<evidence type="ECO:0000313" key="1">
    <source>
        <dbReference type="EMBL" id="RVU88506.1"/>
    </source>
</evidence>
<dbReference type="EMBL" id="RWGX01000004">
    <property type="protein sequence ID" value="RVU88506.1"/>
    <property type="molecule type" value="Genomic_DNA"/>
</dbReference>
<dbReference type="GeneID" id="56896427"/>
<organism evidence="1">
    <name type="scientific">Flavobacterium columnare</name>
    <dbReference type="NCBI Taxonomy" id="996"/>
    <lineage>
        <taxon>Bacteria</taxon>
        <taxon>Pseudomonadati</taxon>
        <taxon>Bacteroidota</taxon>
        <taxon>Flavobacteriia</taxon>
        <taxon>Flavobacteriales</taxon>
        <taxon>Flavobacteriaceae</taxon>
        <taxon>Flavobacterium</taxon>
    </lineage>
</organism>
<proteinExistence type="predicted"/>
<protein>
    <submittedName>
        <fullName evidence="1">Uncharacterized protein</fullName>
    </submittedName>
</protein>
<dbReference type="RefSeq" id="WP_060383321.1">
    <property type="nucleotide sequence ID" value="NZ_RWGX02000012.1"/>
</dbReference>
<name>A0AA94F3V4_9FLAO</name>
<comment type="caution">
    <text evidence="1">The sequence shown here is derived from an EMBL/GenBank/DDBJ whole genome shotgun (WGS) entry which is preliminary data.</text>
</comment>